<dbReference type="Pfam" id="PF12697">
    <property type="entry name" value="Abhydrolase_6"/>
    <property type="match status" value="1"/>
</dbReference>
<dbReference type="EMBL" id="BAABCM010000011">
    <property type="protein sequence ID" value="GAA3837698.1"/>
    <property type="molecule type" value="Genomic_DNA"/>
</dbReference>
<dbReference type="RefSeq" id="WP_237335477.1">
    <property type="nucleotide sequence ID" value="NZ_BAABCM010000011.1"/>
</dbReference>
<evidence type="ECO:0000259" key="2">
    <source>
        <dbReference type="Pfam" id="PF12697"/>
    </source>
</evidence>
<proteinExistence type="predicted"/>
<evidence type="ECO:0000313" key="3">
    <source>
        <dbReference type="EMBL" id="GAA3837698.1"/>
    </source>
</evidence>
<dbReference type="Gene3D" id="3.40.50.1820">
    <property type="entry name" value="alpha/beta hydrolase"/>
    <property type="match status" value="1"/>
</dbReference>
<feature type="domain" description="AB hydrolase-1" evidence="2">
    <location>
        <begin position="35"/>
        <end position="252"/>
    </location>
</feature>
<dbReference type="PANTHER" id="PTHR37017:SF11">
    <property type="entry name" value="ESTERASE_LIPASE_THIOESTERASE DOMAIN-CONTAINING PROTEIN"/>
    <property type="match status" value="1"/>
</dbReference>
<reference evidence="4" key="1">
    <citation type="journal article" date="2019" name="Int. J. Syst. Evol. Microbiol.">
        <title>The Global Catalogue of Microorganisms (GCM) 10K type strain sequencing project: providing services to taxonomists for standard genome sequencing and annotation.</title>
        <authorList>
            <consortium name="The Broad Institute Genomics Platform"/>
            <consortium name="The Broad Institute Genome Sequencing Center for Infectious Disease"/>
            <person name="Wu L."/>
            <person name="Ma J."/>
        </authorList>
    </citation>
    <scope>NUCLEOTIDE SEQUENCE [LARGE SCALE GENOMIC DNA]</scope>
    <source>
        <strain evidence="4">JCM 17017</strain>
    </source>
</reference>
<dbReference type="PANTHER" id="PTHR37017">
    <property type="entry name" value="AB HYDROLASE-1 DOMAIN-CONTAINING PROTEIN-RELATED"/>
    <property type="match status" value="1"/>
</dbReference>
<dbReference type="GO" id="GO:0016787">
    <property type="term" value="F:hydrolase activity"/>
    <property type="evidence" value="ECO:0007669"/>
    <property type="project" value="UniProtKB-KW"/>
</dbReference>
<dbReference type="PROSITE" id="PS51257">
    <property type="entry name" value="PROKAR_LIPOPROTEIN"/>
    <property type="match status" value="1"/>
</dbReference>
<feature type="chain" id="PRO_5046178456" evidence="1">
    <location>
        <begin position="24"/>
        <end position="257"/>
    </location>
</feature>
<keyword evidence="4" id="KW-1185">Reference proteome</keyword>
<dbReference type="InterPro" id="IPR000073">
    <property type="entry name" value="AB_hydrolase_1"/>
</dbReference>
<evidence type="ECO:0000313" key="4">
    <source>
        <dbReference type="Proteomes" id="UP001501624"/>
    </source>
</evidence>
<keyword evidence="1" id="KW-0732">Signal</keyword>
<gene>
    <name evidence="3" type="ORF">GCM10022380_64790</name>
</gene>
<dbReference type="Proteomes" id="UP001501624">
    <property type="component" value="Unassembled WGS sequence"/>
</dbReference>
<sequence length="257" mass="25917">MKIFPAVAAVLAASVLAACGAEADTTPPPGPKPTVVLVHGAFEDASSWAQVTRKLQSENYPVVAPAVPLRGVAADTAALQGVLGAIKGPKILVGHSYGGLLISELASAPDVRALVYVAAFIPQAGETAGRLNSQFPGTLIGPATTHTVDSPDGPELYVNTDSFAALFAGGLPAADAAVSAAGQRPILAAAFDEKVATTAPGNVRKFAIVATRDQAIPPAAERFEAERAGAAITEVDSPHAVPAANPQAVVDVIHQAS</sequence>
<dbReference type="InterPro" id="IPR052897">
    <property type="entry name" value="Sec-Metab_Biosynth_Hydrolase"/>
</dbReference>
<name>A0ABP7J9F0_9PSEU</name>
<keyword evidence="3" id="KW-0378">Hydrolase</keyword>
<evidence type="ECO:0000256" key="1">
    <source>
        <dbReference type="SAM" id="SignalP"/>
    </source>
</evidence>
<dbReference type="SUPFAM" id="SSF53474">
    <property type="entry name" value="alpha/beta-Hydrolases"/>
    <property type="match status" value="1"/>
</dbReference>
<comment type="caution">
    <text evidence="3">The sequence shown here is derived from an EMBL/GenBank/DDBJ whole genome shotgun (WGS) entry which is preliminary data.</text>
</comment>
<protein>
    <submittedName>
        <fullName evidence="3">Alpha/beta hydrolase</fullName>
    </submittedName>
</protein>
<feature type="signal peptide" evidence="1">
    <location>
        <begin position="1"/>
        <end position="23"/>
    </location>
</feature>
<dbReference type="InterPro" id="IPR029058">
    <property type="entry name" value="AB_hydrolase_fold"/>
</dbReference>
<accession>A0ABP7J9F0</accession>
<organism evidence="3 4">
    <name type="scientific">Amycolatopsis tucumanensis</name>
    <dbReference type="NCBI Taxonomy" id="401106"/>
    <lineage>
        <taxon>Bacteria</taxon>
        <taxon>Bacillati</taxon>
        <taxon>Actinomycetota</taxon>
        <taxon>Actinomycetes</taxon>
        <taxon>Pseudonocardiales</taxon>
        <taxon>Pseudonocardiaceae</taxon>
        <taxon>Amycolatopsis</taxon>
    </lineage>
</organism>